<accession>A0A0R2CIA2</accession>
<sequence length="252" mass="27567">MQRYFTDATLTVGAHATLNSTVEHHAVTVLRMQVDDQLEVADAQGHAFVTTITKTAPLTVRVERPIPQSHELPVAVTIVCGISKGQKAELIVQKATELGVRQVIFVNTQWATARWLPDRAAKKVARLQQVAQSAAEQSHRDRVPQVSFVPLLDAVLHMEADAKVVAYEESAKAGEHAQLIQTLRQQPRSLIAVFGPEGGLAPAEVSNLNDVGFVNVGLGPRILRTETAPWYLLAAISTYTELQEEQSDRVNS</sequence>
<gene>
    <name evidence="15" type="ORF">FD19_GL000444</name>
</gene>
<dbReference type="SUPFAM" id="SSF75217">
    <property type="entry name" value="alpha/beta knot"/>
    <property type="match status" value="1"/>
</dbReference>
<reference evidence="15 16" key="1">
    <citation type="journal article" date="2015" name="Genome Announc.">
        <title>Expanding the biotechnology potential of lactobacilli through comparative genomics of 213 strains and associated genera.</title>
        <authorList>
            <person name="Sun Z."/>
            <person name="Harris H.M."/>
            <person name="McCann A."/>
            <person name="Guo C."/>
            <person name="Argimon S."/>
            <person name="Zhang W."/>
            <person name="Yang X."/>
            <person name="Jeffery I.B."/>
            <person name="Cooney J.C."/>
            <person name="Kagawa T.F."/>
            <person name="Liu W."/>
            <person name="Song Y."/>
            <person name="Salvetti E."/>
            <person name="Wrobel A."/>
            <person name="Rasinkangas P."/>
            <person name="Parkhill J."/>
            <person name="Rea M.C."/>
            <person name="O'Sullivan O."/>
            <person name="Ritari J."/>
            <person name="Douillard F.P."/>
            <person name="Paul Ross R."/>
            <person name="Yang R."/>
            <person name="Briner A.E."/>
            <person name="Felis G.E."/>
            <person name="de Vos W.M."/>
            <person name="Barrangou R."/>
            <person name="Klaenhammer T.R."/>
            <person name="Caufield P.W."/>
            <person name="Cui Y."/>
            <person name="Zhang H."/>
            <person name="O'Toole P.W."/>
        </authorList>
    </citation>
    <scope>NUCLEOTIDE SEQUENCE [LARGE SCALE GENOMIC DNA]</scope>
    <source>
        <strain evidence="15 16">DSM 22698</strain>
    </source>
</reference>
<dbReference type="PATRIC" id="fig|1423810.4.peg.450"/>
<evidence type="ECO:0000256" key="11">
    <source>
        <dbReference type="ARBA" id="ARBA00047944"/>
    </source>
</evidence>
<keyword evidence="6 12" id="KW-0698">rRNA processing</keyword>
<dbReference type="InterPro" id="IPR046887">
    <property type="entry name" value="RsmE_PUA-like"/>
</dbReference>
<dbReference type="Pfam" id="PF04452">
    <property type="entry name" value="Methyltrans_RNA"/>
    <property type="match status" value="1"/>
</dbReference>
<dbReference type="EC" id="2.1.1.193" evidence="3 12"/>
<evidence type="ECO:0000256" key="2">
    <source>
        <dbReference type="ARBA" id="ARBA00005528"/>
    </source>
</evidence>
<evidence type="ECO:0000256" key="12">
    <source>
        <dbReference type="PIRNR" id="PIRNR015601"/>
    </source>
</evidence>
<keyword evidence="9 12" id="KW-0949">S-adenosyl-L-methionine</keyword>
<evidence type="ECO:0000256" key="4">
    <source>
        <dbReference type="ARBA" id="ARBA00013673"/>
    </source>
</evidence>
<dbReference type="RefSeq" id="WP_056969017.1">
    <property type="nucleotide sequence ID" value="NZ_AYZK01000001.1"/>
</dbReference>
<dbReference type="InterPro" id="IPR029026">
    <property type="entry name" value="tRNA_m1G_MTases_N"/>
</dbReference>
<name>A0A0R2CIA2_9LACO</name>
<evidence type="ECO:0000256" key="5">
    <source>
        <dbReference type="ARBA" id="ARBA00022490"/>
    </source>
</evidence>
<evidence type="ECO:0000256" key="1">
    <source>
        <dbReference type="ARBA" id="ARBA00004496"/>
    </source>
</evidence>
<comment type="caution">
    <text evidence="15">The sequence shown here is derived from an EMBL/GenBank/DDBJ whole genome shotgun (WGS) entry which is preliminary data.</text>
</comment>
<keyword evidence="16" id="KW-1185">Reference proteome</keyword>
<dbReference type="InterPro" id="IPR006700">
    <property type="entry name" value="RsmE"/>
</dbReference>
<dbReference type="InterPro" id="IPR015947">
    <property type="entry name" value="PUA-like_sf"/>
</dbReference>
<evidence type="ECO:0000313" key="15">
    <source>
        <dbReference type="EMBL" id="KRM88155.1"/>
    </source>
</evidence>
<comment type="function">
    <text evidence="10 12">Specifically methylates the N3 position of the uracil ring of uridine 1498 (m3U1498) in 16S rRNA. Acts on the fully assembled 30S ribosomal subunit.</text>
</comment>
<dbReference type="GO" id="GO:0070042">
    <property type="term" value="F:rRNA (uridine-N3-)-methyltransferase activity"/>
    <property type="evidence" value="ECO:0007669"/>
    <property type="project" value="TreeGrafter"/>
</dbReference>
<feature type="domain" description="Ribosomal RNA small subunit methyltransferase E PUA-like" evidence="14">
    <location>
        <begin position="24"/>
        <end position="56"/>
    </location>
</feature>
<dbReference type="SUPFAM" id="SSF88697">
    <property type="entry name" value="PUA domain-like"/>
    <property type="match status" value="1"/>
</dbReference>
<comment type="similarity">
    <text evidence="2 12">Belongs to the RNA methyltransferase RsmE family.</text>
</comment>
<dbReference type="PIRSF" id="PIRSF015601">
    <property type="entry name" value="MTase_slr0722"/>
    <property type="match status" value="1"/>
</dbReference>
<dbReference type="AlphaFoldDB" id="A0A0R2CIA2"/>
<dbReference type="Proteomes" id="UP000051789">
    <property type="component" value="Unassembled WGS sequence"/>
</dbReference>
<dbReference type="InterPro" id="IPR046886">
    <property type="entry name" value="RsmE_MTase_dom"/>
</dbReference>
<dbReference type="Gene3D" id="3.40.1280.10">
    <property type="match status" value="1"/>
</dbReference>
<dbReference type="PANTHER" id="PTHR30027:SF3">
    <property type="entry name" value="16S RRNA (URACIL(1498)-N(3))-METHYLTRANSFERASE"/>
    <property type="match status" value="1"/>
</dbReference>
<evidence type="ECO:0000256" key="9">
    <source>
        <dbReference type="ARBA" id="ARBA00022691"/>
    </source>
</evidence>
<dbReference type="GO" id="GO:0005737">
    <property type="term" value="C:cytoplasm"/>
    <property type="evidence" value="ECO:0007669"/>
    <property type="project" value="UniProtKB-SubCell"/>
</dbReference>
<dbReference type="NCBIfam" id="TIGR00046">
    <property type="entry name" value="RsmE family RNA methyltransferase"/>
    <property type="match status" value="1"/>
</dbReference>
<evidence type="ECO:0000256" key="10">
    <source>
        <dbReference type="ARBA" id="ARBA00025699"/>
    </source>
</evidence>
<dbReference type="STRING" id="1423810.FD19_GL000444"/>
<dbReference type="EMBL" id="AYZK01000001">
    <property type="protein sequence ID" value="KRM88155.1"/>
    <property type="molecule type" value="Genomic_DNA"/>
</dbReference>
<feature type="domain" description="Ribosomal RNA small subunit methyltransferase E methyltransferase" evidence="13">
    <location>
        <begin position="71"/>
        <end position="237"/>
    </location>
</feature>
<dbReference type="GO" id="GO:0070475">
    <property type="term" value="P:rRNA base methylation"/>
    <property type="evidence" value="ECO:0007669"/>
    <property type="project" value="TreeGrafter"/>
</dbReference>
<comment type="subcellular location">
    <subcellularLocation>
        <location evidence="1 12">Cytoplasm</location>
    </subcellularLocation>
</comment>
<evidence type="ECO:0000313" key="16">
    <source>
        <dbReference type="Proteomes" id="UP000051789"/>
    </source>
</evidence>
<dbReference type="Pfam" id="PF20260">
    <property type="entry name" value="PUA_4"/>
    <property type="match status" value="1"/>
</dbReference>
<dbReference type="PANTHER" id="PTHR30027">
    <property type="entry name" value="RIBOSOMAL RNA SMALL SUBUNIT METHYLTRANSFERASE E"/>
    <property type="match status" value="1"/>
</dbReference>
<dbReference type="CDD" id="cd18084">
    <property type="entry name" value="RsmE-like"/>
    <property type="match status" value="1"/>
</dbReference>
<keyword evidence="5 12" id="KW-0963">Cytoplasm</keyword>
<evidence type="ECO:0000256" key="8">
    <source>
        <dbReference type="ARBA" id="ARBA00022679"/>
    </source>
</evidence>
<organism evidence="15 16">
    <name type="scientific">Lacticaseibacillus thailandensis DSM 22698 = JCM 13996</name>
    <dbReference type="NCBI Taxonomy" id="1423810"/>
    <lineage>
        <taxon>Bacteria</taxon>
        <taxon>Bacillati</taxon>
        <taxon>Bacillota</taxon>
        <taxon>Bacilli</taxon>
        <taxon>Lactobacillales</taxon>
        <taxon>Lactobacillaceae</taxon>
        <taxon>Lacticaseibacillus</taxon>
    </lineage>
</organism>
<keyword evidence="7 12" id="KW-0489">Methyltransferase</keyword>
<evidence type="ECO:0000256" key="6">
    <source>
        <dbReference type="ARBA" id="ARBA00022552"/>
    </source>
</evidence>
<evidence type="ECO:0000256" key="3">
    <source>
        <dbReference type="ARBA" id="ARBA00012328"/>
    </source>
</evidence>
<keyword evidence="8 12" id="KW-0808">Transferase</keyword>
<proteinExistence type="inferred from homology"/>
<evidence type="ECO:0000259" key="14">
    <source>
        <dbReference type="Pfam" id="PF20260"/>
    </source>
</evidence>
<evidence type="ECO:0000259" key="13">
    <source>
        <dbReference type="Pfam" id="PF04452"/>
    </source>
</evidence>
<dbReference type="InterPro" id="IPR029028">
    <property type="entry name" value="Alpha/beta_knot_MTases"/>
</dbReference>
<comment type="catalytic activity">
    <reaction evidence="11 12">
        <text>uridine(1498) in 16S rRNA + S-adenosyl-L-methionine = N(3)-methyluridine(1498) in 16S rRNA + S-adenosyl-L-homocysteine + H(+)</text>
        <dbReference type="Rhea" id="RHEA:42920"/>
        <dbReference type="Rhea" id="RHEA-COMP:10283"/>
        <dbReference type="Rhea" id="RHEA-COMP:10284"/>
        <dbReference type="ChEBI" id="CHEBI:15378"/>
        <dbReference type="ChEBI" id="CHEBI:57856"/>
        <dbReference type="ChEBI" id="CHEBI:59789"/>
        <dbReference type="ChEBI" id="CHEBI:65315"/>
        <dbReference type="ChEBI" id="CHEBI:74502"/>
        <dbReference type="EC" id="2.1.1.193"/>
    </reaction>
</comment>
<protein>
    <recommendedName>
        <fullName evidence="4 12">Ribosomal RNA small subunit methyltransferase E</fullName>
        <ecNumber evidence="3 12">2.1.1.193</ecNumber>
    </recommendedName>
</protein>
<evidence type="ECO:0000256" key="7">
    <source>
        <dbReference type="ARBA" id="ARBA00022603"/>
    </source>
</evidence>